<dbReference type="Gene3D" id="3.30.160.60">
    <property type="entry name" value="Classic Zinc Finger"/>
    <property type="match status" value="2"/>
</dbReference>
<proteinExistence type="predicted"/>
<evidence type="ECO:0000313" key="10">
    <source>
        <dbReference type="EMBL" id="OMJ82118.1"/>
    </source>
</evidence>
<evidence type="ECO:0000256" key="8">
    <source>
        <dbReference type="PROSITE-ProRule" id="PRU00042"/>
    </source>
</evidence>
<dbReference type="GO" id="GO:0008270">
    <property type="term" value="F:zinc ion binding"/>
    <property type="evidence" value="ECO:0007669"/>
    <property type="project" value="UniProtKB-KW"/>
</dbReference>
<dbReference type="GO" id="GO:0006357">
    <property type="term" value="P:regulation of transcription by RNA polymerase II"/>
    <property type="evidence" value="ECO:0007669"/>
    <property type="project" value="TreeGrafter"/>
</dbReference>
<gene>
    <name evidence="10" type="ORF">SteCoe_17284</name>
</gene>
<keyword evidence="3 8" id="KW-0863">Zinc-finger</keyword>
<dbReference type="InterPro" id="IPR013087">
    <property type="entry name" value="Znf_C2H2_type"/>
</dbReference>
<dbReference type="SUPFAM" id="SSF57667">
    <property type="entry name" value="beta-beta-alpha zinc fingers"/>
    <property type="match status" value="1"/>
</dbReference>
<evidence type="ECO:0000256" key="4">
    <source>
        <dbReference type="ARBA" id="ARBA00022833"/>
    </source>
</evidence>
<evidence type="ECO:0000259" key="9">
    <source>
        <dbReference type="PROSITE" id="PS50157"/>
    </source>
</evidence>
<feature type="domain" description="C2H2-type" evidence="9">
    <location>
        <begin position="93"/>
        <end position="117"/>
    </location>
</feature>
<evidence type="ECO:0000256" key="5">
    <source>
        <dbReference type="ARBA" id="ARBA00023015"/>
    </source>
</evidence>
<protein>
    <recommendedName>
        <fullName evidence="9">C2H2-type domain-containing protein</fullName>
    </recommendedName>
</protein>
<evidence type="ECO:0000256" key="2">
    <source>
        <dbReference type="ARBA" id="ARBA00022723"/>
    </source>
</evidence>
<keyword evidence="6" id="KW-0804">Transcription</keyword>
<dbReference type="OrthoDB" id="654211at2759"/>
<evidence type="ECO:0000256" key="7">
    <source>
        <dbReference type="ARBA" id="ARBA00023242"/>
    </source>
</evidence>
<organism evidence="10 11">
    <name type="scientific">Stentor coeruleus</name>
    <dbReference type="NCBI Taxonomy" id="5963"/>
    <lineage>
        <taxon>Eukaryota</taxon>
        <taxon>Sar</taxon>
        <taxon>Alveolata</taxon>
        <taxon>Ciliophora</taxon>
        <taxon>Postciliodesmatophora</taxon>
        <taxon>Heterotrichea</taxon>
        <taxon>Heterotrichida</taxon>
        <taxon>Stentoridae</taxon>
        <taxon>Stentor</taxon>
    </lineage>
</organism>
<dbReference type="Pfam" id="PF00096">
    <property type="entry name" value="zf-C2H2"/>
    <property type="match status" value="1"/>
</dbReference>
<keyword evidence="7" id="KW-0539">Nucleus</keyword>
<reference evidence="10 11" key="1">
    <citation type="submission" date="2016-11" db="EMBL/GenBank/DDBJ databases">
        <title>The macronuclear genome of Stentor coeruleus: a giant cell with tiny introns.</title>
        <authorList>
            <person name="Slabodnick M."/>
            <person name="Ruby J.G."/>
            <person name="Reiff S.B."/>
            <person name="Swart E.C."/>
            <person name="Gosai S."/>
            <person name="Prabakaran S."/>
            <person name="Witkowska E."/>
            <person name="Larue G.E."/>
            <person name="Fisher S."/>
            <person name="Freeman R.M."/>
            <person name="Gunawardena J."/>
            <person name="Chu W."/>
            <person name="Stover N.A."/>
            <person name="Gregory B.D."/>
            <person name="Nowacki M."/>
            <person name="Derisi J."/>
            <person name="Roy S.W."/>
            <person name="Marshall W.F."/>
            <person name="Sood P."/>
        </authorList>
    </citation>
    <scope>NUCLEOTIDE SEQUENCE [LARGE SCALE GENOMIC DNA]</scope>
    <source>
        <strain evidence="10">WM001</strain>
    </source>
</reference>
<dbReference type="AlphaFoldDB" id="A0A1R2BZC2"/>
<feature type="domain" description="C2H2-type" evidence="9">
    <location>
        <begin position="64"/>
        <end position="90"/>
    </location>
</feature>
<comment type="caution">
    <text evidence="10">The sequence shown here is derived from an EMBL/GenBank/DDBJ whole genome shotgun (WGS) entry which is preliminary data.</text>
</comment>
<name>A0A1R2BZC2_9CILI</name>
<dbReference type="InterPro" id="IPR036236">
    <property type="entry name" value="Znf_C2H2_sf"/>
</dbReference>
<evidence type="ECO:0000313" key="11">
    <source>
        <dbReference type="Proteomes" id="UP000187209"/>
    </source>
</evidence>
<keyword evidence="4" id="KW-0862">Zinc</keyword>
<accession>A0A1R2BZC2</accession>
<dbReference type="PANTHER" id="PTHR46179:SF13">
    <property type="entry name" value="C2H2-TYPE DOMAIN-CONTAINING PROTEIN"/>
    <property type="match status" value="1"/>
</dbReference>
<dbReference type="GO" id="GO:0005634">
    <property type="term" value="C:nucleus"/>
    <property type="evidence" value="ECO:0007669"/>
    <property type="project" value="UniProtKB-SubCell"/>
</dbReference>
<sequence>MKEKIDLVCFICHQKAKTVALLQRHIRNEHKGVDIYACPCDKGFSRKQVYEDHLNCKHVLKITYPCERGCQKDFLTSSARRAHYLRCHSGYILKCTFPGCGKIFTRSDALKRHSKEHDVISITSEVNVKVESFIRFKN</sequence>
<comment type="subcellular location">
    <subcellularLocation>
        <location evidence="1">Nucleus</location>
    </subcellularLocation>
</comment>
<evidence type="ECO:0000256" key="6">
    <source>
        <dbReference type="ARBA" id="ARBA00023163"/>
    </source>
</evidence>
<evidence type="ECO:0000256" key="1">
    <source>
        <dbReference type="ARBA" id="ARBA00004123"/>
    </source>
</evidence>
<keyword evidence="11" id="KW-1185">Reference proteome</keyword>
<dbReference type="SMART" id="SM00355">
    <property type="entry name" value="ZnF_C2H2"/>
    <property type="match status" value="4"/>
</dbReference>
<dbReference type="PANTHER" id="PTHR46179">
    <property type="entry name" value="ZINC FINGER PROTEIN"/>
    <property type="match status" value="1"/>
</dbReference>
<dbReference type="EMBL" id="MPUH01000353">
    <property type="protein sequence ID" value="OMJ82118.1"/>
    <property type="molecule type" value="Genomic_DNA"/>
</dbReference>
<dbReference type="Proteomes" id="UP000187209">
    <property type="component" value="Unassembled WGS sequence"/>
</dbReference>
<keyword evidence="5" id="KW-0805">Transcription regulation</keyword>
<dbReference type="InterPro" id="IPR051061">
    <property type="entry name" value="Zinc_finger_trans_reg"/>
</dbReference>
<evidence type="ECO:0000256" key="3">
    <source>
        <dbReference type="ARBA" id="ARBA00022771"/>
    </source>
</evidence>
<dbReference type="PROSITE" id="PS00028">
    <property type="entry name" value="ZINC_FINGER_C2H2_1"/>
    <property type="match status" value="2"/>
</dbReference>
<keyword evidence="2" id="KW-0479">Metal-binding</keyword>
<dbReference type="PROSITE" id="PS50157">
    <property type="entry name" value="ZINC_FINGER_C2H2_2"/>
    <property type="match status" value="2"/>
</dbReference>